<dbReference type="InterPro" id="IPR009057">
    <property type="entry name" value="Homeodomain-like_sf"/>
</dbReference>
<evidence type="ECO:0000313" key="5">
    <source>
        <dbReference type="Proteomes" id="UP000717995"/>
    </source>
</evidence>
<proteinExistence type="predicted"/>
<gene>
    <name evidence="4" type="ORF">JQX08_19905</name>
</gene>
<feature type="domain" description="HTH tetR-type" evidence="3">
    <location>
        <begin position="43"/>
        <end position="103"/>
    </location>
</feature>
<protein>
    <submittedName>
        <fullName evidence="4">TetR family transcriptional regulator</fullName>
    </submittedName>
</protein>
<evidence type="ECO:0000313" key="4">
    <source>
        <dbReference type="EMBL" id="MBM7062988.1"/>
    </source>
</evidence>
<name>A0ABS2IM84_9GAMM</name>
<sequence>MLNRTLQTDAAALKDTPSQAGGDVLLVELTARQRKLPRQARSVALVEALKKAGRDILEQDGRGGLSVYRLADYSGVAISSIYEYFPTIEALVGAIFDDYRDEARQEGIASLASLPATATLLDGIERVLSCGLAALHRWMQIDSELSIKAAYHAELVRLDLVKAERFWSAMVIPALVERFSSEVLVRDREKAGFLAYQAVVAIPRALLLERPQYLVAPDTVRLLARMIHALLTTPDLETRR</sequence>
<dbReference type="SUPFAM" id="SSF46689">
    <property type="entry name" value="Homeodomain-like"/>
    <property type="match status" value="1"/>
</dbReference>
<dbReference type="InterPro" id="IPR001647">
    <property type="entry name" value="HTH_TetR"/>
</dbReference>
<evidence type="ECO:0000256" key="1">
    <source>
        <dbReference type="ARBA" id="ARBA00023125"/>
    </source>
</evidence>
<accession>A0ABS2IM84</accession>
<dbReference type="Gene3D" id="1.10.357.10">
    <property type="entry name" value="Tetracycline Repressor, domain 2"/>
    <property type="match status" value="1"/>
</dbReference>
<comment type="caution">
    <text evidence="4">The sequence shown here is derived from an EMBL/GenBank/DDBJ whole genome shotgun (WGS) entry which is preliminary data.</text>
</comment>
<organism evidence="4 5">
    <name type="scientific">Zestomonas insulae</name>
    <dbReference type="NCBI Taxonomy" id="2809017"/>
    <lineage>
        <taxon>Bacteria</taxon>
        <taxon>Pseudomonadati</taxon>
        <taxon>Pseudomonadota</taxon>
        <taxon>Gammaproteobacteria</taxon>
        <taxon>Pseudomonadales</taxon>
        <taxon>Pseudomonadaceae</taxon>
        <taxon>Zestomonas</taxon>
    </lineage>
</organism>
<keyword evidence="5" id="KW-1185">Reference proteome</keyword>
<dbReference type="RefSeq" id="WP_205350163.1">
    <property type="nucleotide sequence ID" value="NZ_JAFEUP010000006.1"/>
</dbReference>
<dbReference type="Proteomes" id="UP000717995">
    <property type="component" value="Unassembled WGS sequence"/>
</dbReference>
<feature type="DNA-binding region" description="H-T-H motif" evidence="2">
    <location>
        <begin position="66"/>
        <end position="85"/>
    </location>
</feature>
<evidence type="ECO:0000256" key="2">
    <source>
        <dbReference type="PROSITE-ProRule" id="PRU00335"/>
    </source>
</evidence>
<evidence type="ECO:0000259" key="3">
    <source>
        <dbReference type="PROSITE" id="PS50977"/>
    </source>
</evidence>
<dbReference type="EMBL" id="JAFEUP010000006">
    <property type="protein sequence ID" value="MBM7062988.1"/>
    <property type="molecule type" value="Genomic_DNA"/>
</dbReference>
<reference evidence="4 5" key="1">
    <citation type="submission" date="2021-02" db="EMBL/GenBank/DDBJ databases">
        <authorList>
            <person name="Lee D.-H."/>
        </authorList>
    </citation>
    <scope>NUCLEOTIDE SEQUENCE [LARGE SCALE GENOMIC DNA]</scope>
    <source>
        <strain evidence="4 5">UL073</strain>
    </source>
</reference>
<keyword evidence="1 2" id="KW-0238">DNA-binding</keyword>
<dbReference type="Pfam" id="PF00440">
    <property type="entry name" value="TetR_N"/>
    <property type="match status" value="1"/>
</dbReference>
<dbReference type="PROSITE" id="PS50977">
    <property type="entry name" value="HTH_TETR_2"/>
    <property type="match status" value="1"/>
</dbReference>